<gene>
    <name evidence="1" type="ORF">PYW08_012590</name>
</gene>
<protein>
    <submittedName>
        <fullName evidence="1">Uncharacterized protein</fullName>
    </submittedName>
</protein>
<evidence type="ECO:0000313" key="2">
    <source>
        <dbReference type="Proteomes" id="UP001231649"/>
    </source>
</evidence>
<name>A0ACC2Q310_9NEOP</name>
<organism evidence="1 2">
    <name type="scientific">Mythimna loreyi</name>
    <dbReference type="NCBI Taxonomy" id="667449"/>
    <lineage>
        <taxon>Eukaryota</taxon>
        <taxon>Metazoa</taxon>
        <taxon>Ecdysozoa</taxon>
        <taxon>Arthropoda</taxon>
        <taxon>Hexapoda</taxon>
        <taxon>Insecta</taxon>
        <taxon>Pterygota</taxon>
        <taxon>Neoptera</taxon>
        <taxon>Endopterygota</taxon>
        <taxon>Lepidoptera</taxon>
        <taxon>Glossata</taxon>
        <taxon>Ditrysia</taxon>
        <taxon>Noctuoidea</taxon>
        <taxon>Noctuidae</taxon>
        <taxon>Noctuinae</taxon>
        <taxon>Hadenini</taxon>
        <taxon>Mythimna</taxon>
    </lineage>
</organism>
<evidence type="ECO:0000313" key="1">
    <source>
        <dbReference type="EMBL" id="KAJ8705544.1"/>
    </source>
</evidence>
<dbReference type="Proteomes" id="UP001231649">
    <property type="component" value="Chromosome 31"/>
</dbReference>
<reference evidence="1" key="1">
    <citation type="submission" date="2023-03" db="EMBL/GenBank/DDBJ databases">
        <title>Chromosome-level genomes of two armyworms, Mythimna separata and Mythimna loreyi, provide insights into the biosynthesis and reception of sex pheromones.</title>
        <authorList>
            <person name="Zhao H."/>
        </authorList>
    </citation>
    <scope>NUCLEOTIDE SEQUENCE</scope>
    <source>
        <strain evidence="1">BeijingLab</strain>
    </source>
</reference>
<keyword evidence="2" id="KW-1185">Reference proteome</keyword>
<comment type="caution">
    <text evidence="1">The sequence shown here is derived from an EMBL/GenBank/DDBJ whole genome shotgun (WGS) entry which is preliminary data.</text>
</comment>
<sequence>MVVFFIVFIGLAISSAAGPAVRNLASISTGRNWTEATDSHGRFKRQAQCGLYEWQCADGTCIPIDGECDGKVDCPDKSDETHARCRNKKCQTNWFRCTYGACVDGNAPCNNVVECADQSDELLARCHNQTRLDKNQFRCLNEDTIPAEFFCDGVLDCLDGSDETVRACADQTCRGHLFQCAYGACVDQGAECNGSNECADGSDEAPELCNKPTIIKPNRPVSGKCVLPPYPEHGTYTTGSNTPGAKPGQALPYVQLNVSCDEGYGVVGDSVVFCQDGKFSTKTGLPQCVPFCKLDPHISVHYQCKLSGQYNGRRPCNSAEPVGTVVIPECNFPNYFSNDLRYMRCESDGQWNRIVRCRPECGRVTPAGGGLVINGTTAKRGEVPWHVAVYRKPTRGSKLYELICGGSLVSNSVVISAGHCFWSIGMPLAASEYSVATAKLFSDWDHPEDKDAQKSELISIELPDHFKGASANFQSDLAILILETPFKYQTYVRPVCLSLRSDGIDQQLETGALGKVAGFGLTGENGPNSPVLKVVDLPYVPVKECYRITPLTFTENITGDKICAGYSNGTAALCRGDSGGGLAFPETDLGTTRYYLRGVVSTAPTGPDMCNRYTVITFTQIRKHEDFINQFL</sequence>
<dbReference type="EMBL" id="CM056807">
    <property type="protein sequence ID" value="KAJ8705544.1"/>
    <property type="molecule type" value="Genomic_DNA"/>
</dbReference>
<accession>A0ACC2Q310</accession>
<proteinExistence type="predicted"/>